<feature type="transmembrane region" description="Helical" evidence="1">
    <location>
        <begin position="374"/>
        <end position="399"/>
    </location>
</feature>
<protein>
    <submittedName>
        <fullName evidence="3">Monocarboxylate transporter 11-like isoform X1</fullName>
    </submittedName>
</protein>
<dbReference type="KEGG" id="gmw:113518460"/>
<dbReference type="GO" id="GO:0008028">
    <property type="term" value="F:monocarboxylic acid transmembrane transporter activity"/>
    <property type="evidence" value="ECO:0007669"/>
    <property type="project" value="TreeGrafter"/>
</dbReference>
<dbReference type="PANTHER" id="PTHR11360">
    <property type="entry name" value="MONOCARBOXYLATE TRANSPORTER"/>
    <property type="match status" value="1"/>
</dbReference>
<dbReference type="InterPro" id="IPR011701">
    <property type="entry name" value="MFS"/>
</dbReference>
<feature type="transmembrane region" description="Helical" evidence="1">
    <location>
        <begin position="411"/>
        <end position="430"/>
    </location>
</feature>
<keyword evidence="2" id="KW-1185">Reference proteome</keyword>
<keyword evidence="1" id="KW-1133">Transmembrane helix</keyword>
<feature type="transmembrane region" description="Helical" evidence="1">
    <location>
        <begin position="317"/>
        <end position="338"/>
    </location>
</feature>
<dbReference type="InParanoid" id="A0A6J1WTV7"/>
<keyword evidence="1" id="KW-0812">Transmembrane</keyword>
<reference evidence="3" key="1">
    <citation type="submission" date="2025-08" db="UniProtKB">
        <authorList>
            <consortium name="RefSeq"/>
        </authorList>
    </citation>
    <scope>IDENTIFICATION</scope>
    <source>
        <tissue evidence="3">Whole larvae</tissue>
    </source>
</reference>
<dbReference type="Pfam" id="PF07690">
    <property type="entry name" value="MFS_1"/>
    <property type="match status" value="1"/>
</dbReference>
<dbReference type="InterPro" id="IPR050327">
    <property type="entry name" value="Proton-linked_MCT"/>
</dbReference>
<dbReference type="Gene3D" id="1.20.1250.20">
    <property type="entry name" value="MFS general substrate transporter like domains"/>
    <property type="match status" value="1"/>
</dbReference>
<organism evidence="2 3">
    <name type="scientific">Galleria mellonella</name>
    <name type="common">Greater wax moth</name>
    <dbReference type="NCBI Taxonomy" id="7137"/>
    <lineage>
        <taxon>Eukaryota</taxon>
        <taxon>Metazoa</taxon>
        <taxon>Ecdysozoa</taxon>
        <taxon>Arthropoda</taxon>
        <taxon>Hexapoda</taxon>
        <taxon>Insecta</taxon>
        <taxon>Pterygota</taxon>
        <taxon>Neoptera</taxon>
        <taxon>Endopterygota</taxon>
        <taxon>Lepidoptera</taxon>
        <taxon>Glossata</taxon>
        <taxon>Ditrysia</taxon>
        <taxon>Pyraloidea</taxon>
        <taxon>Pyralidae</taxon>
        <taxon>Galleriinae</taxon>
        <taxon>Galleria</taxon>
    </lineage>
</organism>
<sequence>MAVRSETAIKKYKLVPPDGGWGYVICIAATIVFTITSGFGACFGLIYNDLINTIGMGSTMITIFTGIGVLVNAFFGFITSPLLKILSFRQVAFIAAIMYNIGVFGTYFVQSMVSFLIFYSLLLSAGFGLLLNLTSTIVNDYFTSKRLLTVSLTQTAVGVNCMLLPKLVAMISNEYGSRGCILIISGISTHLFVAVALMQPIKWHMKKEELPENNDESLILLVNPPNEGDKTPVVTMSEIKPPNKTVTEKTDTSITLSHEKRSRITILISELFDKSVMKIFFSSIIIIGPACSFFCDLTFYMIFPQALYSLQWNYEHVAWAISLLAFGDTAARALFIVLNNWLYRIGIEELYIIGLGIAFLSRIGMLLSKDTIPVLVYMTIIGVSRCFFIILAPLVMVNAVGVDKFTAVNGIYMLTVGILGIALGPLTGAVRDMTGSYTIVFAIMAGILLLIMLIWIIELYYKKRKCKSQRKTSVNQYNL</sequence>
<feature type="transmembrane region" description="Helical" evidence="1">
    <location>
        <begin position="59"/>
        <end position="79"/>
    </location>
</feature>
<feature type="transmembrane region" description="Helical" evidence="1">
    <location>
        <begin position="279"/>
        <end position="302"/>
    </location>
</feature>
<feature type="transmembrane region" description="Helical" evidence="1">
    <location>
        <begin position="147"/>
        <end position="169"/>
    </location>
</feature>
<dbReference type="RefSeq" id="XP_026759199.2">
    <property type="nucleotide sequence ID" value="XM_026903398.3"/>
</dbReference>
<evidence type="ECO:0000256" key="1">
    <source>
        <dbReference type="SAM" id="Phobius"/>
    </source>
</evidence>
<accession>A0A6J1WTV7</accession>
<gene>
    <name evidence="3" type="primary">LOC113518460</name>
</gene>
<feature type="transmembrane region" description="Helical" evidence="1">
    <location>
        <begin position="175"/>
        <end position="197"/>
    </location>
</feature>
<dbReference type="SUPFAM" id="SSF103473">
    <property type="entry name" value="MFS general substrate transporter"/>
    <property type="match status" value="1"/>
</dbReference>
<dbReference type="Proteomes" id="UP001652740">
    <property type="component" value="Unplaced"/>
</dbReference>
<feature type="transmembrane region" description="Helical" evidence="1">
    <location>
        <begin position="115"/>
        <end position="135"/>
    </location>
</feature>
<feature type="transmembrane region" description="Helical" evidence="1">
    <location>
        <begin position="21"/>
        <end position="47"/>
    </location>
</feature>
<dbReference type="AlphaFoldDB" id="A0A6J1WTV7"/>
<dbReference type="InterPro" id="IPR036259">
    <property type="entry name" value="MFS_trans_sf"/>
</dbReference>
<evidence type="ECO:0000313" key="2">
    <source>
        <dbReference type="Proteomes" id="UP001652740"/>
    </source>
</evidence>
<evidence type="ECO:0000313" key="3">
    <source>
        <dbReference type="RefSeq" id="XP_026759199.2"/>
    </source>
</evidence>
<feature type="transmembrane region" description="Helical" evidence="1">
    <location>
        <begin position="436"/>
        <end position="461"/>
    </location>
</feature>
<keyword evidence="1" id="KW-0472">Membrane</keyword>
<feature type="transmembrane region" description="Helical" evidence="1">
    <location>
        <begin position="350"/>
        <end position="368"/>
    </location>
</feature>
<dbReference type="PANTHER" id="PTHR11360:SF309">
    <property type="entry name" value="MONOCARBOXYLATE TRANSPORTER 7-LIKE PROTEIN"/>
    <property type="match status" value="1"/>
</dbReference>
<dbReference type="GeneID" id="113518460"/>
<proteinExistence type="predicted"/>
<name>A0A6J1WTV7_GALME</name>
<feature type="transmembrane region" description="Helical" evidence="1">
    <location>
        <begin position="91"/>
        <end position="109"/>
    </location>
</feature>